<dbReference type="RefSeq" id="WP_290333587.1">
    <property type="nucleotide sequence ID" value="NZ_JAUFPU010000018.1"/>
</dbReference>
<evidence type="ECO:0000313" key="3">
    <source>
        <dbReference type="Proteomes" id="UP001180081"/>
    </source>
</evidence>
<evidence type="ECO:0000256" key="1">
    <source>
        <dbReference type="SAM" id="SignalP"/>
    </source>
</evidence>
<keyword evidence="1" id="KW-0732">Signal</keyword>
<reference evidence="2" key="1">
    <citation type="journal article" date="2014" name="Int. J. Syst. Evol. Microbiol.">
        <title>Complete genome of a new Firmicutes species belonging to the dominant human colonic microbiota ('Ruminococcus bicirculans') reveals two chromosomes and a selective capacity to utilize plant glucans.</title>
        <authorList>
            <consortium name="NISC Comparative Sequencing Program"/>
            <person name="Wegmann U."/>
            <person name="Louis P."/>
            <person name="Goesmann A."/>
            <person name="Henrissat B."/>
            <person name="Duncan S.H."/>
            <person name="Flint H.J."/>
        </authorList>
    </citation>
    <scope>NUCLEOTIDE SEQUENCE</scope>
    <source>
        <strain evidence="2">CECT 7703</strain>
    </source>
</reference>
<evidence type="ECO:0000313" key="2">
    <source>
        <dbReference type="EMBL" id="MDN3578222.1"/>
    </source>
</evidence>
<reference evidence="2" key="2">
    <citation type="submission" date="2023-06" db="EMBL/GenBank/DDBJ databases">
        <authorList>
            <person name="Lucena T."/>
            <person name="Sun Q."/>
        </authorList>
    </citation>
    <scope>NUCLEOTIDE SEQUENCE</scope>
    <source>
        <strain evidence="2">CECT 7703</strain>
    </source>
</reference>
<name>A0ABT8B7I8_9NEIS</name>
<organism evidence="2 3">
    <name type="scientific">Chitinimonas viridis</name>
    <dbReference type="NCBI Taxonomy" id="664880"/>
    <lineage>
        <taxon>Bacteria</taxon>
        <taxon>Pseudomonadati</taxon>
        <taxon>Pseudomonadota</taxon>
        <taxon>Betaproteobacteria</taxon>
        <taxon>Neisseriales</taxon>
        <taxon>Chitinibacteraceae</taxon>
        <taxon>Chitinimonas</taxon>
    </lineage>
</organism>
<dbReference type="EMBL" id="JAUFPU010000018">
    <property type="protein sequence ID" value="MDN3578222.1"/>
    <property type="molecule type" value="Genomic_DNA"/>
</dbReference>
<accession>A0ABT8B7I8</accession>
<gene>
    <name evidence="2" type="ORF">QWZ03_15750</name>
</gene>
<sequence>MRLTSALLSLIATLALPASAGTLHDRLGEASVAAIAAEQPGQLSNSPGLRSGKAMQQLHASRHIAELARLAPLMQALVEAKP</sequence>
<evidence type="ECO:0008006" key="4">
    <source>
        <dbReference type="Google" id="ProtNLM"/>
    </source>
</evidence>
<dbReference type="Proteomes" id="UP001180081">
    <property type="component" value="Unassembled WGS sequence"/>
</dbReference>
<proteinExistence type="predicted"/>
<feature type="chain" id="PRO_5045487211" description="DUF4142 domain-containing protein" evidence="1">
    <location>
        <begin position="21"/>
        <end position="82"/>
    </location>
</feature>
<keyword evidence="3" id="KW-1185">Reference proteome</keyword>
<protein>
    <recommendedName>
        <fullName evidence="4">DUF4142 domain-containing protein</fullName>
    </recommendedName>
</protein>
<comment type="caution">
    <text evidence="2">The sequence shown here is derived from an EMBL/GenBank/DDBJ whole genome shotgun (WGS) entry which is preliminary data.</text>
</comment>
<feature type="signal peptide" evidence="1">
    <location>
        <begin position="1"/>
        <end position="20"/>
    </location>
</feature>